<dbReference type="GO" id="GO:0015813">
    <property type="term" value="P:L-glutamate transmembrane transport"/>
    <property type="evidence" value="ECO:0007669"/>
    <property type="project" value="InterPro"/>
</dbReference>
<dbReference type="PANTHER" id="PTHR36178">
    <property type="entry name" value="SLR0625 PROTEIN"/>
    <property type="match status" value="1"/>
</dbReference>
<accession>A0A3G1KV75</accession>
<feature type="transmembrane region" description="Helical" evidence="1">
    <location>
        <begin position="322"/>
        <end position="343"/>
    </location>
</feature>
<keyword evidence="1" id="KW-1133">Transmembrane helix</keyword>
<dbReference type="OrthoDB" id="9801557at2"/>
<feature type="transmembrane region" description="Helical" evidence="1">
    <location>
        <begin position="132"/>
        <end position="155"/>
    </location>
</feature>
<feature type="transmembrane region" description="Helical" evidence="1">
    <location>
        <begin position="418"/>
        <end position="441"/>
    </location>
</feature>
<dbReference type="GO" id="GO:0016020">
    <property type="term" value="C:membrane"/>
    <property type="evidence" value="ECO:0007669"/>
    <property type="project" value="InterPro"/>
</dbReference>
<feature type="transmembrane region" description="Helical" evidence="1">
    <location>
        <begin position="358"/>
        <end position="378"/>
    </location>
</feature>
<keyword evidence="1" id="KW-0812">Transmembrane</keyword>
<feature type="transmembrane region" description="Helical" evidence="1">
    <location>
        <begin position="390"/>
        <end position="412"/>
    </location>
</feature>
<feature type="transmembrane region" description="Helical" evidence="1">
    <location>
        <begin position="167"/>
        <end position="188"/>
    </location>
</feature>
<keyword evidence="3" id="KW-1185">Reference proteome</keyword>
<dbReference type="EMBL" id="CP017634">
    <property type="protein sequence ID" value="ATW26341.1"/>
    <property type="molecule type" value="Genomic_DNA"/>
</dbReference>
<dbReference type="InterPro" id="IPR004445">
    <property type="entry name" value="GltS"/>
</dbReference>
<evidence type="ECO:0000256" key="1">
    <source>
        <dbReference type="SAM" id="Phobius"/>
    </source>
</evidence>
<name>A0A3G1KV75_FORW1</name>
<organism evidence="2 3">
    <name type="scientific">Formimonas warabiya</name>
    <dbReference type="NCBI Taxonomy" id="1761012"/>
    <lineage>
        <taxon>Bacteria</taxon>
        <taxon>Bacillati</taxon>
        <taxon>Bacillota</taxon>
        <taxon>Clostridia</taxon>
        <taxon>Eubacteriales</taxon>
        <taxon>Peptococcaceae</taxon>
        <taxon>Candidatus Formimonas</taxon>
    </lineage>
</organism>
<feature type="transmembrane region" description="Helical" evidence="1">
    <location>
        <begin position="234"/>
        <end position="255"/>
    </location>
</feature>
<dbReference type="AlphaFoldDB" id="A0A3G1KV75"/>
<keyword evidence="1" id="KW-0472">Membrane</keyword>
<reference evidence="2 3" key="1">
    <citation type="submission" date="2016-10" db="EMBL/GenBank/DDBJ databases">
        <title>Complete Genome Sequence of Peptococcaceae strain DCMF.</title>
        <authorList>
            <person name="Edwards R.J."/>
            <person name="Holland S.I."/>
            <person name="Deshpande N.P."/>
            <person name="Wong Y.K."/>
            <person name="Ertan H."/>
            <person name="Manefield M."/>
            <person name="Russell T.L."/>
            <person name="Lee M.J."/>
        </authorList>
    </citation>
    <scope>NUCLEOTIDE SEQUENCE [LARGE SCALE GENOMIC DNA]</scope>
    <source>
        <strain evidence="2 3">DCMF</strain>
    </source>
</reference>
<evidence type="ECO:0000313" key="3">
    <source>
        <dbReference type="Proteomes" id="UP000323521"/>
    </source>
</evidence>
<dbReference type="PANTHER" id="PTHR36178:SF1">
    <property type="entry name" value="SODIUM_GLUTAMATE SYMPORTER"/>
    <property type="match status" value="1"/>
</dbReference>
<feature type="transmembrane region" description="Helical" evidence="1">
    <location>
        <begin position="32"/>
        <end position="52"/>
    </location>
</feature>
<dbReference type="GO" id="GO:0015501">
    <property type="term" value="F:glutamate:sodium symporter activity"/>
    <property type="evidence" value="ECO:0007669"/>
    <property type="project" value="InterPro"/>
</dbReference>
<feature type="transmembrane region" description="Helical" evidence="1">
    <location>
        <begin position="6"/>
        <end position="25"/>
    </location>
</feature>
<dbReference type="KEGG" id="fwa:DCMF_17645"/>
<protein>
    <recommendedName>
        <fullName evidence="4">Sodium:glutamate symporter</fullName>
    </recommendedName>
</protein>
<dbReference type="Pfam" id="PF03616">
    <property type="entry name" value="Glt_symporter"/>
    <property type="match status" value="1"/>
</dbReference>
<feature type="transmembrane region" description="Helical" evidence="1">
    <location>
        <begin position="101"/>
        <end position="126"/>
    </location>
</feature>
<dbReference type="Proteomes" id="UP000323521">
    <property type="component" value="Chromosome"/>
</dbReference>
<proteinExistence type="predicted"/>
<feature type="transmembrane region" description="Helical" evidence="1">
    <location>
        <begin position="267"/>
        <end position="286"/>
    </location>
</feature>
<evidence type="ECO:0008006" key="4">
    <source>
        <dbReference type="Google" id="ProtNLM"/>
    </source>
</evidence>
<sequence length="458" mass="49747">MEFGPYNMLIDFCIVALLLVVGQLLRAKIGFFQKFFIPASIIAGTLALIFGPQGLKMLPFSGQIGSYGYLLVCVLFATLFLGRTKFEPLKKIVSKTGDTFFASMIAEIGQFGVALLFGILVLWQLFPEINKAFAIMLPAGWAGGYGYATAIGGSLEKYGFTDATTVGLAMATFGMLVGNFIGIIMINIGTRIGATRFTKSVAELPESIKTGLIPENERKPLGIGTISPNSLDPLAWHLGLVLIATAIGYYANLYFKVLWPTIDVPMMCLTMLAGVVIQVLLNAFKLGDYVDKAVVDRIGSMSTDFLIVFGIASIKTAIVVQFAVPLFLLCLLGLAICSFYLWWVGPRIFHDNWFERGIFLWGWACGNVACGVTLLRIIDPHFKSNTLEDYGLAYIPIAFIEVALVSLTPVFLGLGYVIQTTAVLLGATLVLMILALLMGFIHKPLGKPVPENSTPQSV</sequence>
<gene>
    <name evidence="2" type="ORF">DCMF_17645</name>
</gene>
<evidence type="ECO:0000313" key="2">
    <source>
        <dbReference type="EMBL" id="ATW26341.1"/>
    </source>
</evidence>
<dbReference type="RefSeq" id="WP_148135643.1">
    <property type="nucleotide sequence ID" value="NZ_CP017634.1"/>
</dbReference>
<feature type="transmembrane region" description="Helical" evidence="1">
    <location>
        <begin position="64"/>
        <end position="81"/>
    </location>
</feature>
<feature type="transmembrane region" description="Helical" evidence="1">
    <location>
        <begin position="298"/>
        <end position="315"/>
    </location>
</feature>